<sequence>MKIIGTIIKEIIIPHRKGNIRFNPELFVLEDAHMQGPLLGTDYKKMYGIHIYNSNYRRITIGANKEKELSLDIYQISTHDPIEELLNEFREGQFSTNLTIRQKVSLLKILRINKQEFNIGEESLATIGGNDIELDLYVEDLI</sequence>
<protein>
    <submittedName>
        <fullName evidence="1">Uncharacterized protein</fullName>
    </submittedName>
</protein>
<dbReference type="AlphaFoldDB" id="A0A9Q3BMC9"/>
<name>A0A9Q3BMC9_9BASI</name>
<comment type="caution">
    <text evidence="1">The sequence shown here is derived from an EMBL/GenBank/DDBJ whole genome shotgun (WGS) entry which is preliminary data.</text>
</comment>
<dbReference type="Proteomes" id="UP000765509">
    <property type="component" value="Unassembled WGS sequence"/>
</dbReference>
<evidence type="ECO:0000313" key="2">
    <source>
        <dbReference type="Proteomes" id="UP000765509"/>
    </source>
</evidence>
<proteinExistence type="predicted"/>
<organism evidence="1 2">
    <name type="scientific">Austropuccinia psidii MF-1</name>
    <dbReference type="NCBI Taxonomy" id="1389203"/>
    <lineage>
        <taxon>Eukaryota</taxon>
        <taxon>Fungi</taxon>
        <taxon>Dikarya</taxon>
        <taxon>Basidiomycota</taxon>
        <taxon>Pucciniomycotina</taxon>
        <taxon>Pucciniomycetes</taxon>
        <taxon>Pucciniales</taxon>
        <taxon>Sphaerophragmiaceae</taxon>
        <taxon>Austropuccinia</taxon>
    </lineage>
</organism>
<gene>
    <name evidence="1" type="ORF">O181_007145</name>
</gene>
<evidence type="ECO:0000313" key="1">
    <source>
        <dbReference type="EMBL" id="MBW0467430.1"/>
    </source>
</evidence>
<dbReference type="EMBL" id="AVOT02001580">
    <property type="protein sequence ID" value="MBW0467430.1"/>
    <property type="molecule type" value="Genomic_DNA"/>
</dbReference>
<reference evidence="1" key="1">
    <citation type="submission" date="2021-03" db="EMBL/GenBank/DDBJ databases">
        <title>Draft genome sequence of rust myrtle Austropuccinia psidii MF-1, a brazilian biotype.</title>
        <authorList>
            <person name="Quecine M.C."/>
            <person name="Pachon D.M.R."/>
            <person name="Bonatelli M.L."/>
            <person name="Correr F.H."/>
            <person name="Franceschini L.M."/>
            <person name="Leite T.F."/>
            <person name="Margarido G.R.A."/>
            <person name="Almeida C.A."/>
            <person name="Ferrarezi J.A."/>
            <person name="Labate C.A."/>
        </authorList>
    </citation>
    <scope>NUCLEOTIDE SEQUENCE</scope>
    <source>
        <strain evidence="1">MF-1</strain>
    </source>
</reference>
<accession>A0A9Q3BMC9</accession>
<keyword evidence="2" id="KW-1185">Reference proteome</keyword>